<evidence type="ECO:0000313" key="2">
    <source>
        <dbReference type="Proteomes" id="UP001165960"/>
    </source>
</evidence>
<gene>
    <name evidence="1" type="ORF">DSO57_1016162</name>
</gene>
<keyword evidence="2" id="KW-1185">Reference proteome</keyword>
<sequence>MLRQNSRTTLAGTSPGIYYHKPSQPYQSSFNLLATRCTMAPTNEVRLSVSESMERAPKLFGKLTNSSFSIAIFHRKNVQKMVRTTADLIELDKALQATNKEGTYPRLPPLDEKKRILSRHIFSRKSTAERLEAYLTKILNDVVLANHDAVKHFVRVGGEPEPSLSRRGSISSQSVCSRRGSIYSLAPPRVSVLRGYHIQRVLGSGSMGKVFLVRDPKTNQLRAMKSISKERALAQACHNLRTERSILAALGDIKSPFLVTLFNSFQTSSRLFFILDYHPGGDLATHIQLTGQFSEERAKFYACQIILGLKTLHDNRVLYRDLKPENCLLSREGNVVLTDFGLSKRLERGNTTGTFCGTSRYLAPEVLHGEDYSFAVDWWSLGILFYEMLVGYTPFHASTDHEIYERVIQGNVEFPPHVSSGAASLIDALLIRDPRHRLGGELGAKEVVQYPYFEGVDWDAYKELRVPAPFVPSAPSPDEPDSSEFRFFDESFLSMDPSVSPCPSVASSSCSFASFQASACHGVS</sequence>
<comment type="caution">
    <text evidence="1">The sequence shown here is derived from an EMBL/GenBank/DDBJ whole genome shotgun (WGS) entry which is preliminary data.</text>
</comment>
<name>A0ACC2U3B9_9FUNG</name>
<reference evidence="1" key="1">
    <citation type="submission" date="2022-04" db="EMBL/GenBank/DDBJ databases">
        <title>Genome of the entomopathogenic fungus Entomophthora muscae.</title>
        <authorList>
            <person name="Elya C."/>
            <person name="Lovett B.R."/>
            <person name="Lee E."/>
            <person name="Macias A.M."/>
            <person name="Hajek A.E."/>
            <person name="De Bivort B.L."/>
            <person name="Kasson M.T."/>
            <person name="De Fine Licht H.H."/>
            <person name="Stajich J.E."/>
        </authorList>
    </citation>
    <scope>NUCLEOTIDE SEQUENCE</scope>
    <source>
        <strain evidence="1">Berkeley</strain>
    </source>
</reference>
<protein>
    <submittedName>
        <fullName evidence="1">Uncharacterized protein</fullName>
    </submittedName>
</protein>
<proteinExistence type="predicted"/>
<dbReference type="EMBL" id="QTSX02001485">
    <property type="protein sequence ID" value="KAJ9081298.1"/>
    <property type="molecule type" value="Genomic_DNA"/>
</dbReference>
<accession>A0ACC2U3B9</accession>
<organism evidence="1 2">
    <name type="scientific">Entomophthora muscae</name>
    <dbReference type="NCBI Taxonomy" id="34485"/>
    <lineage>
        <taxon>Eukaryota</taxon>
        <taxon>Fungi</taxon>
        <taxon>Fungi incertae sedis</taxon>
        <taxon>Zoopagomycota</taxon>
        <taxon>Entomophthoromycotina</taxon>
        <taxon>Entomophthoromycetes</taxon>
        <taxon>Entomophthorales</taxon>
        <taxon>Entomophthoraceae</taxon>
        <taxon>Entomophthora</taxon>
    </lineage>
</organism>
<evidence type="ECO:0000313" key="1">
    <source>
        <dbReference type="EMBL" id="KAJ9081298.1"/>
    </source>
</evidence>
<dbReference type="Proteomes" id="UP001165960">
    <property type="component" value="Unassembled WGS sequence"/>
</dbReference>